<dbReference type="InterPro" id="IPR000415">
    <property type="entry name" value="Nitroreductase-like"/>
</dbReference>
<reference evidence="2" key="1">
    <citation type="submission" date="2021-10" db="EMBL/GenBank/DDBJ databases">
        <authorList>
            <person name="Dean J.D."/>
            <person name="Kim M.K."/>
            <person name="Newey C.N."/>
            <person name="Stoker T.S."/>
            <person name="Thompson D.W."/>
            <person name="Grose J.H."/>
        </authorList>
    </citation>
    <scope>NUCLEOTIDE SEQUENCE</scope>
    <source>
        <strain evidence="2">BT178</strain>
    </source>
</reference>
<dbReference type="SUPFAM" id="SSF55469">
    <property type="entry name" value="FMN-dependent nitroreductase-like"/>
    <property type="match status" value="1"/>
</dbReference>
<evidence type="ECO:0000313" key="2">
    <source>
        <dbReference type="EMBL" id="MCB2408191.1"/>
    </source>
</evidence>
<evidence type="ECO:0000256" key="1">
    <source>
        <dbReference type="SAM" id="SignalP"/>
    </source>
</evidence>
<dbReference type="EMBL" id="JAJADR010000002">
    <property type="protein sequence ID" value="MCB2408191.1"/>
    <property type="molecule type" value="Genomic_DNA"/>
</dbReference>
<dbReference type="Gene3D" id="3.40.109.10">
    <property type="entry name" value="NADH Oxidase"/>
    <property type="match status" value="2"/>
</dbReference>
<dbReference type="RefSeq" id="WP_226174997.1">
    <property type="nucleotide sequence ID" value="NZ_JAJADR010000002.1"/>
</dbReference>
<organism evidence="2 3">
    <name type="scientific">Hymenobacter lucidus</name>
    <dbReference type="NCBI Taxonomy" id="2880930"/>
    <lineage>
        <taxon>Bacteria</taxon>
        <taxon>Pseudomonadati</taxon>
        <taxon>Bacteroidota</taxon>
        <taxon>Cytophagia</taxon>
        <taxon>Cytophagales</taxon>
        <taxon>Hymenobacteraceae</taxon>
        <taxon>Hymenobacter</taxon>
    </lineage>
</organism>
<comment type="caution">
    <text evidence="2">The sequence shown here is derived from an EMBL/GenBank/DDBJ whole genome shotgun (WGS) entry which is preliminary data.</text>
</comment>
<gene>
    <name evidence="2" type="ORF">LGH74_09395</name>
</gene>
<sequence length="371" mass="42155">MQRRLFLRSLSLGAATVLLQPWAAFGKPQAATPADARQRWGELLEYARWSPSPHNVQPWKVKVVSATEAQVFYDPARLLPHTDPTSRFTIAGLGMFIECLRVAALPLGFDLTAHHEPETRLSYSARELRLFATLQLTATTGAPTAVVVDRELIRQRKTSRLHYSSRPIPVAVQQRLAALAAAYGHTLTFTVEPATVNFILDLNRETLFTDLDDVPVRTELARWIRTSPEQARERKDGLWSHCMGFPGRLMHNFFFHSERFKSAWKRQVLGKVYRHSMHGTTTVAWLQGPFGGRADWVQAGTMLQQLWLEMTRHDLYMHPFGSVVTNAGAYEKFCQRIAQPASAEPMWLLVRLGYSQEPPRSLRLTVNDILI</sequence>
<evidence type="ECO:0000313" key="3">
    <source>
        <dbReference type="Proteomes" id="UP001165296"/>
    </source>
</evidence>
<keyword evidence="3" id="KW-1185">Reference proteome</keyword>
<evidence type="ECO:0008006" key="4">
    <source>
        <dbReference type="Google" id="ProtNLM"/>
    </source>
</evidence>
<keyword evidence="1" id="KW-0732">Signal</keyword>
<name>A0ABS8AQX9_9BACT</name>
<accession>A0ABS8AQX9</accession>
<proteinExistence type="predicted"/>
<feature type="chain" id="PRO_5046938355" description="Nitroreductase domain-containing protein" evidence="1">
    <location>
        <begin position="27"/>
        <end position="371"/>
    </location>
</feature>
<feature type="signal peptide" evidence="1">
    <location>
        <begin position="1"/>
        <end position="26"/>
    </location>
</feature>
<dbReference type="Proteomes" id="UP001165296">
    <property type="component" value="Unassembled WGS sequence"/>
</dbReference>
<protein>
    <recommendedName>
        <fullName evidence="4">Nitroreductase domain-containing protein</fullName>
    </recommendedName>
</protein>